<dbReference type="AlphaFoldDB" id="A0AA39X4U7"/>
<keyword evidence="1" id="KW-1133">Transmembrane helix</keyword>
<proteinExistence type="predicted"/>
<evidence type="ECO:0000313" key="2">
    <source>
        <dbReference type="EMBL" id="KAK0627347.1"/>
    </source>
</evidence>
<evidence type="ECO:0000313" key="3">
    <source>
        <dbReference type="Proteomes" id="UP001175000"/>
    </source>
</evidence>
<feature type="transmembrane region" description="Helical" evidence="1">
    <location>
        <begin position="229"/>
        <end position="249"/>
    </location>
</feature>
<dbReference type="EMBL" id="JAULSU010000002">
    <property type="protein sequence ID" value="KAK0627347.1"/>
    <property type="molecule type" value="Genomic_DNA"/>
</dbReference>
<protein>
    <submittedName>
        <fullName evidence="2">Uncharacterized protein</fullName>
    </submittedName>
</protein>
<gene>
    <name evidence="2" type="ORF">B0T14DRAFT_512464</name>
</gene>
<accession>A0AA39X4U7</accession>
<sequence>MLKKFSCAVLLVPVVVIFNVAMLAVEVVMLRAGTGSLNNADKHPSYPGWYAVMIDADKYRFSPNDPFGLPDSQDPSKPKEFFAIYPSLYCSGQKKEGGKDSYGKPSAKYEADYCSPWGYQFDLQWLWRDWGVDLVKNNSIGQNPRMIWITLLISAFTTALSAILKILGLCFFYAKVASCILSWVTIACACAMATTSQSFISNLVSSLPKLDVGGTGQLSAQSGPFHTKVAWILTAVSCVSALVETFILYRQYRARRARASSPSGHGRTNVMGGGQGGAYQHLGPSGKEGLHAGSFIELMKGSSRTQSREPSPMRGGKTVSVTVQDTAYEPMRHRV</sequence>
<reference evidence="2" key="1">
    <citation type="submission" date="2023-06" db="EMBL/GenBank/DDBJ databases">
        <title>Genome-scale phylogeny and comparative genomics of the fungal order Sordariales.</title>
        <authorList>
            <consortium name="Lawrence Berkeley National Laboratory"/>
            <person name="Hensen N."/>
            <person name="Bonometti L."/>
            <person name="Westerberg I."/>
            <person name="Brannstrom I.O."/>
            <person name="Guillou S."/>
            <person name="Cros-Aarteil S."/>
            <person name="Calhoun S."/>
            <person name="Haridas S."/>
            <person name="Kuo A."/>
            <person name="Mondo S."/>
            <person name="Pangilinan J."/>
            <person name="Riley R."/>
            <person name="Labutti K."/>
            <person name="Andreopoulos B."/>
            <person name="Lipzen A."/>
            <person name="Chen C."/>
            <person name="Yanf M."/>
            <person name="Daum C."/>
            <person name="Ng V."/>
            <person name="Clum A."/>
            <person name="Steindorff A."/>
            <person name="Ohm R."/>
            <person name="Martin F."/>
            <person name="Silar P."/>
            <person name="Natvig D."/>
            <person name="Lalanne C."/>
            <person name="Gautier V."/>
            <person name="Ament-Velasquez S.L."/>
            <person name="Kruys A."/>
            <person name="Hutchinson M.I."/>
            <person name="Powell A.J."/>
            <person name="Barry K."/>
            <person name="Miller A.N."/>
            <person name="Grigoriev I.V."/>
            <person name="Debuchy R."/>
            <person name="Gladieux P."/>
            <person name="Thoren M.H."/>
            <person name="Johannesson H."/>
        </authorList>
    </citation>
    <scope>NUCLEOTIDE SEQUENCE</scope>
    <source>
        <strain evidence="2">CBS 606.72</strain>
    </source>
</reference>
<keyword evidence="1" id="KW-0472">Membrane</keyword>
<keyword evidence="1" id="KW-0812">Transmembrane</keyword>
<keyword evidence="3" id="KW-1185">Reference proteome</keyword>
<feature type="transmembrane region" description="Helical" evidence="1">
    <location>
        <begin position="180"/>
        <end position="200"/>
    </location>
</feature>
<feature type="transmembrane region" description="Helical" evidence="1">
    <location>
        <begin position="146"/>
        <end position="173"/>
    </location>
</feature>
<dbReference type="Proteomes" id="UP001175000">
    <property type="component" value="Unassembled WGS sequence"/>
</dbReference>
<comment type="caution">
    <text evidence="2">The sequence shown here is derived from an EMBL/GenBank/DDBJ whole genome shotgun (WGS) entry which is preliminary data.</text>
</comment>
<name>A0AA39X4U7_9PEZI</name>
<evidence type="ECO:0000256" key="1">
    <source>
        <dbReference type="SAM" id="Phobius"/>
    </source>
</evidence>
<organism evidence="2 3">
    <name type="scientific">Immersiella caudata</name>
    <dbReference type="NCBI Taxonomy" id="314043"/>
    <lineage>
        <taxon>Eukaryota</taxon>
        <taxon>Fungi</taxon>
        <taxon>Dikarya</taxon>
        <taxon>Ascomycota</taxon>
        <taxon>Pezizomycotina</taxon>
        <taxon>Sordariomycetes</taxon>
        <taxon>Sordariomycetidae</taxon>
        <taxon>Sordariales</taxon>
        <taxon>Lasiosphaeriaceae</taxon>
        <taxon>Immersiella</taxon>
    </lineage>
</organism>